<dbReference type="InterPro" id="IPR051933">
    <property type="entry name" value="Resuscitation_pf_RpfB"/>
</dbReference>
<dbReference type="PANTHER" id="PTHR39160:SF4">
    <property type="entry name" value="RESUSCITATION-PROMOTING FACTOR RPFB"/>
    <property type="match status" value="1"/>
</dbReference>
<dbReference type="Pfam" id="PF06725">
    <property type="entry name" value="3D"/>
    <property type="match status" value="1"/>
</dbReference>
<accession>A0A6J6NU31</accession>
<dbReference type="Gene3D" id="6.10.250.3150">
    <property type="match status" value="1"/>
</dbReference>
<dbReference type="AlphaFoldDB" id="A0A6J6NU31"/>
<gene>
    <name evidence="3" type="ORF">UFOPK2399_00476</name>
</gene>
<dbReference type="PANTHER" id="PTHR39160">
    <property type="entry name" value="CELL WALL-BINDING PROTEIN YOCH"/>
    <property type="match status" value="1"/>
</dbReference>
<sequence>MPGLRHLQHRRLAAGTSAAALALAVSVAQGLSAGPSLSTLRAHDAAIAAKARSAVLSLYSLDSRLAAATTRLAALQREQNTIASRRALLKRERGEAALDVRVSRARLAARVRQLYEHPGASGIEIFLGAKDLDKALTELDELNKVASINTDVIKSVEASQIRLGVLSKRLELESARLASTTRAAFVTTSRLRSTRDELAGYINHLANERRLTKASIAADQAQALAATRKSATLSGGVSAATTATVVPGGAAVTLFAGERTLTVSATGYSLPGHTSSGIPVGWGVAAVDPRVIPLGTRMTIPGYGEAIAADTGSAVIGADIDLWFPTLAQAQAWGRRTITIALH</sequence>
<dbReference type="SUPFAM" id="SSF50685">
    <property type="entry name" value="Barwin-like endoglucanases"/>
    <property type="match status" value="1"/>
</dbReference>
<evidence type="ECO:0000256" key="1">
    <source>
        <dbReference type="ARBA" id="ARBA00022729"/>
    </source>
</evidence>
<dbReference type="CDD" id="cd22786">
    <property type="entry name" value="DPBB_YuiC-like"/>
    <property type="match status" value="1"/>
</dbReference>
<dbReference type="EMBL" id="CAEZXP010000001">
    <property type="protein sequence ID" value="CAB4687733.1"/>
    <property type="molecule type" value="Genomic_DNA"/>
</dbReference>
<dbReference type="GO" id="GO:0004553">
    <property type="term" value="F:hydrolase activity, hydrolyzing O-glycosyl compounds"/>
    <property type="evidence" value="ECO:0007669"/>
    <property type="project" value="InterPro"/>
</dbReference>
<dbReference type="InterPro" id="IPR036908">
    <property type="entry name" value="RlpA-like_sf"/>
</dbReference>
<proteinExistence type="predicted"/>
<dbReference type="GO" id="GO:0009254">
    <property type="term" value="P:peptidoglycan turnover"/>
    <property type="evidence" value="ECO:0007669"/>
    <property type="project" value="InterPro"/>
</dbReference>
<feature type="domain" description="3D" evidence="2">
    <location>
        <begin position="285"/>
        <end position="340"/>
    </location>
</feature>
<evidence type="ECO:0000313" key="3">
    <source>
        <dbReference type="EMBL" id="CAB4687733.1"/>
    </source>
</evidence>
<dbReference type="GO" id="GO:0019867">
    <property type="term" value="C:outer membrane"/>
    <property type="evidence" value="ECO:0007669"/>
    <property type="project" value="InterPro"/>
</dbReference>
<dbReference type="InterPro" id="IPR010611">
    <property type="entry name" value="3D_dom"/>
</dbReference>
<protein>
    <submittedName>
        <fullName evidence="3">Unannotated protein</fullName>
    </submittedName>
</protein>
<reference evidence="3" key="1">
    <citation type="submission" date="2020-05" db="EMBL/GenBank/DDBJ databases">
        <authorList>
            <person name="Chiriac C."/>
            <person name="Salcher M."/>
            <person name="Ghai R."/>
            <person name="Kavagutti S V."/>
        </authorList>
    </citation>
    <scope>NUCLEOTIDE SEQUENCE</scope>
</reference>
<name>A0A6J6NU31_9ZZZZ</name>
<evidence type="ECO:0000259" key="2">
    <source>
        <dbReference type="Pfam" id="PF06725"/>
    </source>
</evidence>
<organism evidence="3">
    <name type="scientific">freshwater metagenome</name>
    <dbReference type="NCBI Taxonomy" id="449393"/>
    <lineage>
        <taxon>unclassified sequences</taxon>
        <taxon>metagenomes</taxon>
        <taxon>ecological metagenomes</taxon>
    </lineage>
</organism>
<keyword evidence="1" id="KW-0732">Signal</keyword>